<evidence type="ECO:0008006" key="11">
    <source>
        <dbReference type="Google" id="ProtNLM"/>
    </source>
</evidence>
<evidence type="ECO:0000256" key="2">
    <source>
        <dbReference type="ARBA" id="ARBA00009773"/>
    </source>
</evidence>
<feature type="transmembrane region" description="Helical" evidence="8">
    <location>
        <begin position="85"/>
        <end position="110"/>
    </location>
</feature>
<sequence length="389" mass="43761">MDNKPENQGKTWFWRWFLDNQLVSGLLILSLLLINLILFSQTSYLFNPLKDFISAIGVPVACGAVIYYLVKPIYDYLLNKKVPKGIAILLVMVGVIVIFIMIITSLVPIIQKQLLDLVSQLPYYYQIISEQVEKFMQTGFFETIQEQFNKINTDFIQSITERLNGILNFTFSGIGSVVGIIGDIVITIMTMPVILYYLLKDGNKVIPFVTRMFPTRSQHKISVMLNEMNQQVSSYIRGQITVAICVGFTYIIGYTLIGLPYGVTIGMIAGLLTIIPYLGSIIGLTPALIIGFVTNPTLALHVFLVFVIEQLIESRVLQPLILGSSLKMHPVTILIILLAAGKMFGLVGLLIAVPVYAVVKVFITHFFAWYKEYSGLYYNDKVEEVQIEE</sequence>
<evidence type="ECO:0000256" key="5">
    <source>
        <dbReference type="ARBA" id="ARBA00022692"/>
    </source>
</evidence>
<evidence type="ECO:0000256" key="6">
    <source>
        <dbReference type="ARBA" id="ARBA00022989"/>
    </source>
</evidence>
<feature type="transmembrane region" description="Helical" evidence="8">
    <location>
        <begin position="346"/>
        <end position="370"/>
    </location>
</feature>
<reference evidence="9 10" key="1">
    <citation type="submission" date="2009-08" db="EMBL/GenBank/DDBJ databases">
        <authorList>
            <person name="Muzny D."/>
            <person name="Qin X."/>
            <person name="Deng J."/>
            <person name="Jiang H."/>
            <person name="Liu Y."/>
            <person name="Qu J."/>
            <person name="Song X.-Z."/>
            <person name="Zhang L."/>
            <person name="Thornton R."/>
            <person name="Coyle M."/>
            <person name="Francisco L."/>
            <person name="Jackson L."/>
            <person name="Javaid M."/>
            <person name="Korchina V."/>
            <person name="Kovar C."/>
            <person name="Mata R."/>
            <person name="Mathew T."/>
            <person name="Ngo R."/>
            <person name="Nguyen L."/>
            <person name="Nguyen N."/>
            <person name="Okwuonu G."/>
            <person name="Ongeri F."/>
            <person name="Pham C."/>
            <person name="Simmons D."/>
            <person name="Wilczek-Boney K."/>
            <person name="Hale W."/>
            <person name="Jakkamsetti A."/>
            <person name="Pham P."/>
            <person name="Ruth R."/>
            <person name="San Lucas F."/>
            <person name="Warren J."/>
            <person name="Zhang J."/>
            <person name="Zhao Z."/>
            <person name="Zhou C."/>
            <person name="Zhu D."/>
            <person name="Lee S."/>
            <person name="Bess C."/>
            <person name="Blankenburg K."/>
            <person name="Forbes L."/>
            <person name="Fu Q."/>
            <person name="Gubbala S."/>
            <person name="Hirani K."/>
            <person name="Jayaseelan J.C."/>
            <person name="Lara F."/>
            <person name="Munidasa M."/>
            <person name="Palculict T."/>
            <person name="Patil S."/>
            <person name="Pu L.-L."/>
            <person name="Saada N."/>
            <person name="Tang L."/>
            <person name="Weissenberger G."/>
            <person name="Zhu Y."/>
            <person name="Hemphill L."/>
            <person name="Shang Y."/>
            <person name="Youmans B."/>
            <person name="Ayvaz T."/>
            <person name="Ross M."/>
            <person name="Santibanez J."/>
            <person name="Aqrawi P."/>
            <person name="Gross S."/>
            <person name="Joshi V."/>
            <person name="Fowler G."/>
            <person name="Nazareth L."/>
            <person name="Reid J."/>
            <person name="Worley K."/>
            <person name="Petrosino J."/>
            <person name="Highlander S."/>
            <person name="Gibbs R."/>
        </authorList>
    </citation>
    <scope>NUCLEOTIDE SEQUENCE [LARGE SCALE GENOMIC DNA]</scope>
    <source>
        <strain evidence="9 10">ATCC 49175</strain>
    </source>
</reference>
<dbReference type="InterPro" id="IPR002549">
    <property type="entry name" value="AI-2E-like"/>
</dbReference>
<feature type="transmembrane region" description="Helical" evidence="8">
    <location>
        <begin position="52"/>
        <end position="70"/>
    </location>
</feature>
<organism evidence="9 10">
    <name type="scientific">Granulicatella adiacens ATCC 49175</name>
    <dbReference type="NCBI Taxonomy" id="638301"/>
    <lineage>
        <taxon>Bacteria</taxon>
        <taxon>Bacillati</taxon>
        <taxon>Bacillota</taxon>
        <taxon>Bacilli</taxon>
        <taxon>Lactobacillales</taxon>
        <taxon>Carnobacteriaceae</taxon>
        <taxon>Granulicatella</taxon>
    </lineage>
</organism>
<dbReference type="RefSeq" id="WP_005604860.1">
    <property type="nucleotide sequence ID" value="NZ_CP102283.1"/>
</dbReference>
<evidence type="ECO:0000256" key="4">
    <source>
        <dbReference type="ARBA" id="ARBA00022475"/>
    </source>
</evidence>
<dbReference type="AlphaFoldDB" id="C8NDL0"/>
<feature type="transmembrane region" description="Helical" evidence="8">
    <location>
        <begin position="259"/>
        <end position="278"/>
    </location>
</feature>
<comment type="similarity">
    <text evidence="2">Belongs to the autoinducer-2 exporter (AI-2E) (TC 2.A.86) family.</text>
</comment>
<dbReference type="Proteomes" id="UP000005926">
    <property type="component" value="Unassembled WGS sequence"/>
</dbReference>
<feature type="transmembrane region" description="Helical" evidence="8">
    <location>
        <begin position="22"/>
        <end position="40"/>
    </location>
</feature>
<comment type="caution">
    <text evidence="9">The sequence shown here is derived from an EMBL/GenBank/DDBJ whole genome shotgun (WGS) entry which is preliminary data.</text>
</comment>
<feature type="transmembrane region" description="Helical" evidence="8">
    <location>
        <begin position="284"/>
        <end position="308"/>
    </location>
</feature>
<keyword evidence="10" id="KW-1185">Reference proteome</keyword>
<dbReference type="STRING" id="638301.HMPREF0444_0005"/>
<dbReference type="GO" id="GO:0005886">
    <property type="term" value="C:plasma membrane"/>
    <property type="evidence" value="ECO:0007669"/>
    <property type="project" value="UniProtKB-SubCell"/>
</dbReference>
<dbReference type="PANTHER" id="PTHR21716">
    <property type="entry name" value="TRANSMEMBRANE PROTEIN"/>
    <property type="match status" value="1"/>
</dbReference>
<comment type="subcellular location">
    <subcellularLocation>
        <location evidence="1">Cell membrane</location>
        <topology evidence="1">Multi-pass membrane protein</topology>
    </subcellularLocation>
</comment>
<accession>C8NDL0</accession>
<feature type="transmembrane region" description="Helical" evidence="8">
    <location>
        <begin position="320"/>
        <end position="340"/>
    </location>
</feature>
<evidence type="ECO:0000256" key="3">
    <source>
        <dbReference type="ARBA" id="ARBA00022448"/>
    </source>
</evidence>
<proteinExistence type="inferred from homology"/>
<dbReference type="EMBL" id="ACKZ01000003">
    <property type="protein sequence ID" value="EEW38233.1"/>
    <property type="molecule type" value="Genomic_DNA"/>
</dbReference>
<keyword evidence="7 8" id="KW-0472">Membrane</keyword>
<keyword evidence="4" id="KW-1003">Cell membrane</keyword>
<keyword evidence="6 8" id="KW-1133">Transmembrane helix</keyword>
<gene>
    <name evidence="9" type="ORF">HMPREF0444_0005</name>
</gene>
<feature type="transmembrane region" description="Helical" evidence="8">
    <location>
        <begin position="166"/>
        <end position="199"/>
    </location>
</feature>
<evidence type="ECO:0000256" key="7">
    <source>
        <dbReference type="ARBA" id="ARBA00023136"/>
    </source>
</evidence>
<dbReference type="PANTHER" id="PTHR21716:SF53">
    <property type="entry name" value="PERMEASE PERM-RELATED"/>
    <property type="match status" value="1"/>
</dbReference>
<dbReference type="GeneID" id="78411724"/>
<dbReference type="eggNOG" id="COG0628">
    <property type="taxonomic scope" value="Bacteria"/>
</dbReference>
<dbReference type="GO" id="GO:0055085">
    <property type="term" value="P:transmembrane transport"/>
    <property type="evidence" value="ECO:0007669"/>
    <property type="project" value="TreeGrafter"/>
</dbReference>
<feature type="transmembrane region" description="Helical" evidence="8">
    <location>
        <begin position="234"/>
        <end position="252"/>
    </location>
</feature>
<protein>
    <recommendedName>
        <fullName evidence="11">ATP synthase F0, A subunit</fullName>
    </recommendedName>
</protein>
<dbReference type="Pfam" id="PF01594">
    <property type="entry name" value="AI-2E_transport"/>
    <property type="match status" value="1"/>
</dbReference>
<keyword evidence="3" id="KW-0813">Transport</keyword>
<evidence type="ECO:0000313" key="10">
    <source>
        <dbReference type="Proteomes" id="UP000005926"/>
    </source>
</evidence>
<keyword evidence="5 8" id="KW-0812">Transmembrane</keyword>
<name>C8NDL0_9LACT</name>
<evidence type="ECO:0000256" key="1">
    <source>
        <dbReference type="ARBA" id="ARBA00004651"/>
    </source>
</evidence>
<evidence type="ECO:0000313" key="9">
    <source>
        <dbReference type="EMBL" id="EEW38233.1"/>
    </source>
</evidence>
<evidence type="ECO:0000256" key="8">
    <source>
        <dbReference type="SAM" id="Phobius"/>
    </source>
</evidence>
<dbReference type="HOGENOM" id="CLU_031275_8_2_9"/>